<reference evidence="6" key="1">
    <citation type="submission" date="2011-05" db="EMBL/GenBank/DDBJ databases">
        <authorList>
            <person name="Richards S.R."/>
            <person name="Qu J."/>
            <person name="Jiang H."/>
            <person name="Jhangiani S.N."/>
            <person name="Agravi P."/>
            <person name="Goodspeed R."/>
            <person name="Gross S."/>
            <person name="Mandapat C."/>
            <person name="Jackson L."/>
            <person name="Mathew T."/>
            <person name="Pu L."/>
            <person name="Thornton R."/>
            <person name="Saada N."/>
            <person name="Wilczek-Boney K.B."/>
            <person name="Lee S."/>
            <person name="Kovar C."/>
            <person name="Wu Y."/>
            <person name="Scherer S.E."/>
            <person name="Worley K.C."/>
            <person name="Muzny D.M."/>
            <person name="Gibbs R."/>
        </authorList>
    </citation>
    <scope>NUCLEOTIDE SEQUENCE</scope>
    <source>
        <strain evidence="6">Brora</strain>
    </source>
</reference>
<keyword evidence="1" id="KW-1015">Disulfide bond</keyword>
<dbReference type="InterPro" id="IPR002181">
    <property type="entry name" value="Fibrinogen_a/b/g_C_dom"/>
</dbReference>
<dbReference type="CDD" id="cd00087">
    <property type="entry name" value="FReD"/>
    <property type="match status" value="1"/>
</dbReference>
<dbReference type="EMBL" id="JH431916">
    <property type="status" value="NOT_ANNOTATED_CDS"/>
    <property type="molecule type" value="Genomic_DNA"/>
</dbReference>
<reference evidence="5" key="2">
    <citation type="submission" date="2015-02" db="UniProtKB">
        <authorList>
            <consortium name="EnsemblMetazoa"/>
        </authorList>
    </citation>
    <scope>IDENTIFICATION</scope>
</reference>
<dbReference type="EnsemblMetazoa" id="SMAR009547-RA">
    <property type="protein sequence ID" value="SMAR009547-PA"/>
    <property type="gene ID" value="SMAR009547"/>
</dbReference>
<evidence type="ECO:0000256" key="2">
    <source>
        <dbReference type="ARBA" id="ARBA00053344"/>
    </source>
</evidence>
<dbReference type="NCBIfam" id="NF040941">
    <property type="entry name" value="GGGWT_bact"/>
    <property type="match status" value="1"/>
</dbReference>
<evidence type="ECO:0000256" key="3">
    <source>
        <dbReference type="SAM" id="SignalP"/>
    </source>
</evidence>
<evidence type="ECO:0000259" key="4">
    <source>
        <dbReference type="PROSITE" id="PS51406"/>
    </source>
</evidence>
<accession>T1J7A9</accession>
<evidence type="ECO:0000256" key="1">
    <source>
        <dbReference type="ARBA" id="ARBA00023157"/>
    </source>
</evidence>
<dbReference type="PROSITE" id="PS51406">
    <property type="entry name" value="FIBRINOGEN_C_2"/>
    <property type="match status" value="1"/>
</dbReference>
<dbReference type="Gene3D" id="3.90.215.10">
    <property type="entry name" value="Gamma Fibrinogen, chain A, domain 1"/>
    <property type="match status" value="1"/>
</dbReference>
<dbReference type="InterPro" id="IPR014716">
    <property type="entry name" value="Fibrinogen_a/b/g_C_1"/>
</dbReference>
<evidence type="ECO:0000313" key="6">
    <source>
        <dbReference type="Proteomes" id="UP000014500"/>
    </source>
</evidence>
<dbReference type="SMART" id="SM00186">
    <property type="entry name" value="FBG"/>
    <property type="match status" value="1"/>
</dbReference>
<dbReference type="Pfam" id="PF00147">
    <property type="entry name" value="Fibrinogen_C"/>
    <property type="match status" value="1"/>
</dbReference>
<organism evidence="5 6">
    <name type="scientific">Strigamia maritima</name>
    <name type="common">European centipede</name>
    <name type="synonym">Geophilus maritimus</name>
    <dbReference type="NCBI Taxonomy" id="126957"/>
    <lineage>
        <taxon>Eukaryota</taxon>
        <taxon>Metazoa</taxon>
        <taxon>Ecdysozoa</taxon>
        <taxon>Arthropoda</taxon>
        <taxon>Myriapoda</taxon>
        <taxon>Chilopoda</taxon>
        <taxon>Pleurostigmophora</taxon>
        <taxon>Geophilomorpha</taxon>
        <taxon>Linotaeniidae</taxon>
        <taxon>Strigamia</taxon>
    </lineage>
</organism>
<keyword evidence="6" id="KW-1185">Reference proteome</keyword>
<feature type="signal peptide" evidence="3">
    <location>
        <begin position="1"/>
        <end position="29"/>
    </location>
</feature>
<dbReference type="PROSITE" id="PS00514">
    <property type="entry name" value="FIBRINOGEN_C_1"/>
    <property type="match status" value="1"/>
</dbReference>
<dbReference type="InterPro" id="IPR020837">
    <property type="entry name" value="Fibrinogen_CS"/>
</dbReference>
<dbReference type="FunFam" id="3.90.215.10:FF:000001">
    <property type="entry name" value="Tenascin isoform 1"/>
    <property type="match status" value="1"/>
</dbReference>
<dbReference type="SUPFAM" id="SSF56496">
    <property type="entry name" value="Fibrinogen C-terminal domain-like"/>
    <property type="match status" value="1"/>
</dbReference>
<dbReference type="HOGENOM" id="CLU_038628_6_0_1"/>
<proteinExistence type="predicted"/>
<sequence length="256" mass="29827">MNFTIHKIAIMNFILIITIPAVAIATCSADFGPPSSCAELLLQGKTQSGIYTIYPRPWYKPIPFKVHCDMETEGGGWTLFQRRDNYNKHENFYRNWHDYKMGFGDLNKEFWLGNEHLYILTNQDHVTLRVDLEDFDENKSWAYYSKFQIADEKNNYKITIDGYSGNAGNSLNINDALFTTFDKNDVNECSKTYKGGWWYTKCHAANLNGLYLRGNHTTYADGVDWQTWRGYHYSLKVTEMKLRPTNFLLNPTDILE</sequence>
<dbReference type="PANTHER" id="PTHR19143">
    <property type="entry name" value="FIBRINOGEN/TENASCIN/ANGIOPOEITIN"/>
    <property type="match status" value="1"/>
</dbReference>
<dbReference type="InterPro" id="IPR050373">
    <property type="entry name" value="Fibrinogen_C-term_domain"/>
</dbReference>
<dbReference type="AlphaFoldDB" id="T1J7A9"/>
<dbReference type="InterPro" id="IPR036056">
    <property type="entry name" value="Fibrinogen-like_C"/>
</dbReference>
<name>T1J7A9_STRMM</name>
<dbReference type="PANTHER" id="PTHR19143:SF458">
    <property type="entry name" value="FIBRINOGEN C-TERMINAL DOMAIN-CONTAINING PROTEIN-RELATED"/>
    <property type="match status" value="1"/>
</dbReference>
<protein>
    <recommendedName>
        <fullName evidence="4">Fibrinogen C-terminal domain-containing protein</fullName>
    </recommendedName>
</protein>
<dbReference type="STRING" id="126957.T1J7A9"/>
<dbReference type="PhylomeDB" id="T1J7A9"/>
<keyword evidence="3" id="KW-0732">Signal</keyword>
<dbReference type="OMA" id="YSESCAK"/>
<feature type="domain" description="Fibrinogen C-terminal" evidence="4">
    <location>
        <begin position="28"/>
        <end position="246"/>
    </location>
</feature>
<dbReference type="GO" id="GO:0030246">
    <property type="term" value="F:carbohydrate binding"/>
    <property type="evidence" value="ECO:0007669"/>
    <property type="project" value="UniProtKB-ARBA"/>
</dbReference>
<comment type="function">
    <text evidence="2">Lectin involved in innate immunity. Agglutinates all types of human erythrocytes, Gram-positive and Gram-negative bacteria. Has a stronger agglutinating activity towards Gram-negative bacteria than towards Gram-positive bacteria. Specifically recognizes acetyl group-containing substances on agglutinated cells. The hemagglutinating activity was inhibited by EDTA, acetyl group-containing mono- and disaccharides, N-acetyl derivatives of amino acids, other acetyl group-containing substances, propionamide and benzamide. Enhances the antimicrobial activity of big defensin against Gram-positive bacteria but not against Gram-negative bacteria.</text>
</comment>
<dbReference type="Proteomes" id="UP000014500">
    <property type="component" value="Unassembled WGS sequence"/>
</dbReference>
<evidence type="ECO:0000313" key="5">
    <source>
        <dbReference type="EnsemblMetazoa" id="SMAR009547-PA"/>
    </source>
</evidence>
<feature type="chain" id="PRO_5004579982" description="Fibrinogen C-terminal domain-containing protein" evidence="3">
    <location>
        <begin position="30"/>
        <end position="256"/>
    </location>
</feature>
<dbReference type="GO" id="GO:0005615">
    <property type="term" value="C:extracellular space"/>
    <property type="evidence" value="ECO:0007669"/>
    <property type="project" value="TreeGrafter"/>
</dbReference>
<dbReference type="eggNOG" id="KOG2579">
    <property type="taxonomic scope" value="Eukaryota"/>
</dbReference>